<feature type="compositionally biased region" description="Basic and acidic residues" evidence="1">
    <location>
        <begin position="113"/>
        <end position="124"/>
    </location>
</feature>
<feature type="region of interest" description="Disordered" evidence="1">
    <location>
        <begin position="101"/>
        <end position="124"/>
    </location>
</feature>
<sequence length="365" mass="40406">MELRSRLRVLGGKSLSLACVVSLSTELNPNRKVSFQMIRRTFLCLAALMAGAAAYGADAGPKKLLVVTVTTGFRHSSIETAEKVLAEIGKSSGAFTVDYVQQPPGQPKNPGRAPEKKPKETDEAFKTRQADYSKALADYNTANEVWREQVKAYMADKMALDKIKDYDGFIFANTTGDLQFPDREGFVELIKGGKAFIAMHSGGDTYHPFRGYVDMLGGEFQTHKSQVEIQPILHNPAHPATKPIPNGWRVYDEIYIFKNYDPAKVHALMGLNAHPNENTPGYYPVSWCKDFGKGKVFYTSLGHREDVWDPTWKADTKDRKNSPEIAKTYQEHILGGILWSLGLVEGESELGNVKATAEATPEAGN</sequence>
<feature type="domain" description="ThuA-like" evidence="2">
    <location>
        <begin position="134"/>
        <end position="309"/>
    </location>
</feature>
<evidence type="ECO:0000313" key="4">
    <source>
        <dbReference type="Proteomes" id="UP000295662"/>
    </source>
</evidence>
<dbReference type="InterPro" id="IPR029010">
    <property type="entry name" value="ThuA-like"/>
</dbReference>
<dbReference type="SUPFAM" id="SSF52317">
    <property type="entry name" value="Class I glutamine amidotransferase-like"/>
    <property type="match status" value="1"/>
</dbReference>
<keyword evidence="3" id="KW-0315">Glutamine amidotransferase</keyword>
<reference evidence="3 4" key="1">
    <citation type="submission" date="2019-03" db="EMBL/GenBank/DDBJ databases">
        <title>Genomic Encyclopedia of Archaeal and Bacterial Type Strains, Phase II (KMG-II): from individual species to whole genera.</title>
        <authorList>
            <person name="Goeker M."/>
        </authorList>
    </citation>
    <scope>NUCLEOTIDE SEQUENCE [LARGE SCALE GENOMIC DNA]</scope>
    <source>
        <strain evidence="3 4">ATCC 25309</strain>
    </source>
</reference>
<accession>A0A4R7RJF0</accession>
<dbReference type="PANTHER" id="PTHR40469:SF2">
    <property type="entry name" value="GALACTOSE-BINDING DOMAIN-LIKE SUPERFAMILY PROTEIN"/>
    <property type="match status" value="1"/>
</dbReference>
<evidence type="ECO:0000259" key="2">
    <source>
        <dbReference type="Pfam" id="PF06283"/>
    </source>
</evidence>
<dbReference type="InterPro" id="IPR029062">
    <property type="entry name" value="Class_I_gatase-like"/>
</dbReference>
<dbReference type="EMBL" id="SOCA01000020">
    <property type="protein sequence ID" value="TDU62509.1"/>
    <property type="molecule type" value="Genomic_DNA"/>
</dbReference>
<name>A0A4R7RJF0_9BACT</name>
<keyword evidence="4" id="KW-1185">Reference proteome</keyword>
<comment type="caution">
    <text evidence="3">The sequence shown here is derived from an EMBL/GenBank/DDBJ whole genome shotgun (WGS) entry which is preliminary data.</text>
</comment>
<dbReference type="Proteomes" id="UP000295662">
    <property type="component" value="Unassembled WGS sequence"/>
</dbReference>
<dbReference type="AlphaFoldDB" id="A0A4R7RJF0"/>
<organism evidence="3 4">
    <name type="scientific">Prosthecobacter fusiformis</name>
    <dbReference type="NCBI Taxonomy" id="48464"/>
    <lineage>
        <taxon>Bacteria</taxon>
        <taxon>Pseudomonadati</taxon>
        <taxon>Verrucomicrobiota</taxon>
        <taxon>Verrucomicrobiia</taxon>
        <taxon>Verrucomicrobiales</taxon>
        <taxon>Verrucomicrobiaceae</taxon>
        <taxon>Prosthecobacter</taxon>
    </lineage>
</organism>
<dbReference type="Pfam" id="PF06283">
    <property type="entry name" value="ThuA"/>
    <property type="match status" value="1"/>
</dbReference>
<dbReference type="Gene3D" id="3.40.50.880">
    <property type="match status" value="1"/>
</dbReference>
<protein>
    <submittedName>
        <fullName evidence="3">Type 1 glutamine amidotransferase</fullName>
    </submittedName>
</protein>
<evidence type="ECO:0000256" key="1">
    <source>
        <dbReference type="SAM" id="MobiDB-lite"/>
    </source>
</evidence>
<gene>
    <name evidence="3" type="ORF">EI77_04674</name>
</gene>
<keyword evidence="3" id="KW-0808">Transferase</keyword>
<dbReference type="GO" id="GO:0016740">
    <property type="term" value="F:transferase activity"/>
    <property type="evidence" value="ECO:0007669"/>
    <property type="project" value="UniProtKB-KW"/>
</dbReference>
<proteinExistence type="predicted"/>
<evidence type="ECO:0000313" key="3">
    <source>
        <dbReference type="EMBL" id="TDU62509.1"/>
    </source>
</evidence>
<dbReference type="PANTHER" id="PTHR40469">
    <property type="entry name" value="SECRETED GLYCOSYL HYDROLASE"/>
    <property type="match status" value="1"/>
</dbReference>